<evidence type="ECO:0000256" key="1">
    <source>
        <dbReference type="SAM" id="MobiDB-lite"/>
    </source>
</evidence>
<gene>
    <name evidence="3" type="ORF">ABENE_02555</name>
</gene>
<dbReference type="AlphaFoldDB" id="V4PK95"/>
<organism evidence="3 4">
    <name type="scientific">Asticcacaulis benevestitus DSM 16100 = ATCC BAA-896</name>
    <dbReference type="NCBI Taxonomy" id="1121022"/>
    <lineage>
        <taxon>Bacteria</taxon>
        <taxon>Pseudomonadati</taxon>
        <taxon>Pseudomonadota</taxon>
        <taxon>Alphaproteobacteria</taxon>
        <taxon>Caulobacterales</taxon>
        <taxon>Caulobacteraceae</taxon>
        <taxon>Asticcacaulis</taxon>
    </lineage>
</organism>
<comment type="caution">
    <text evidence="3">The sequence shown here is derived from an EMBL/GenBank/DDBJ whole genome shotgun (WGS) entry which is preliminary data.</text>
</comment>
<feature type="compositionally biased region" description="Low complexity" evidence="1">
    <location>
        <begin position="34"/>
        <end position="50"/>
    </location>
</feature>
<dbReference type="Proteomes" id="UP000017837">
    <property type="component" value="Unassembled WGS sequence"/>
</dbReference>
<dbReference type="PATRIC" id="fig|1121022.4.peg.504"/>
<accession>V4PK95</accession>
<dbReference type="EMBL" id="AWGB01000004">
    <property type="protein sequence ID" value="ESQ94407.1"/>
    <property type="molecule type" value="Genomic_DNA"/>
</dbReference>
<dbReference type="OrthoDB" id="7340239at2"/>
<evidence type="ECO:0000256" key="2">
    <source>
        <dbReference type="SAM" id="SignalP"/>
    </source>
</evidence>
<feature type="signal peptide" evidence="2">
    <location>
        <begin position="1"/>
        <end position="20"/>
    </location>
</feature>
<keyword evidence="4" id="KW-1185">Reference proteome</keyword>
<reference evidence="3 4" key="1">
    <citation type="journal article" date="2014" name="Nature">
        <title>Sequential evolution of bacterial morphology by co-option of a developmental regulator.</title>
        <authorList>
            <person name="Jiang C."/>
            <person name="Brown P.J."/>
            <person name="Ducret A."/>
            <person name="Brun Y.V."/>
        </authorList>
    </citation>
    <scope>NUCLEOTIDE SEQUENCE [LARGE SCALE GENOMIC DNA]</scope>
    <source>
        <strain evidence="3 4">DSM 16100</strain>
    </source>
</reference>
<protein>
    <recommendedName>
        <fullName evidence="5">Secreted protein</fullName>
    </recommendedName>
</protein>
<evidence type="ECO:0000313" key="4">
    <source>
        <dbReference type="Proteomes" id="UP000017837"/>
    </source>
</evidence>
<evidence type="ECO:0008006" key="5">
    <source>
        <dbReference type="Google" id="ProtNLM"/>
    </source>
</evidence>
<dbReference type="STRING" id="1121022.GCA_000376105_00316"/>
<name>V4PK95_9CAUL</name>
<feature type="chain" id="PRO_5004725089" description="Secreted protein" evidence="2">
    <location>
        <begin position="21"/>
        <end position="127"/>
    </location>
</feature>
<proteinExistence type="predicted"/>
<dbReference type="PROSITE" id="PS51257">
    <property type="entry name" value="PROKAR_LIPOPROTEIN"/>
    <property type="match status" value="1"/>
</dbReference>
<keyword evidence="2" id="KW-0732">Signal</keyword>
<evidence type="ECO:0000313" key="3">
    <source>
        <dbReference type="EMBL" id="ESQ94407.1"/>
    </source>
</evidence>
<feature type="region of interest" description="Disordered" evidence="1">
    <location>
        <begin position="23"/>
        <end position="64"/>
    </location>
</feature>
<dbReference type="RefSeq" id="WP_018079993.1">
    <property type="nucleotide sequence ID" value="NZ_AQWM01000001.1"/>
</dbReference>
<sequence length="127" mass="12768">MRLAPALLAASLSLAACSPAKPPASDTSAGAGAGAESTQAVSVASSSKSVTNLTEELAPSSAATDGTCLSDIGKVAADRLVKRCIMVSPATHPPCNTSNPCDMIQDEIDRSCAMYGPEEKKPAECTA</sequence>
<dbReference type="eggNOG" id="ENOG5033IXS">
    <property type="taxonomic scope" value="Bacteria"/>
</dbReference>